<feature type="compositionally biased region" description="Low complexity" evidence="1">
    <location>
        <begin position="129"/>
        <end position="154"/>
    </location>
</feature>
<dbReference type="Pfam" id="PF09923">
    <property type="entry name" value="DUF2155"/>
    <property type="match status" value="1"/>
</dbReference>
<dbReference type="InterPro" id="IPR019225">
    <property type="entry name" value="DUF2155"/>
</dbReference>
<accession>A0A8J6YM61</accession>
<protein>
    <submittedName>
        <fullName evidence="3">DUF2155 domain-containing protein</fullName>
    </submittedName>
</protein>
<sequence length="154" mass="15730">MKLIAFCSGLLAGCVLLGGPAAADTVATKIARLGWLDKTTARVGELDVPVGETTDLGVLTISVKSCLRRTAPDEPENASYMQIVERGPGAPNLIFQGWMLASSPSLSAMDHGVFDVWVLECTDKPGKPAPSAAAPAGGSAPADAPEGADSVPLD</sequence>
<feature type="region of interest" description="Disordered" evidence="1">
    <location>
        <begin position="125"/>
        <end position="154"/>
    </location>
</feature>
<feature type="chain" id="PRO_5035183542" evidence="2">
    <location>
        <begin position="24"/>
        <end position="154"/>
    </location>
</feature>
<evidence type="ECO:0000256" key="2">
    <source>
        <dbReference type="SAM" id="SignalP"/>
    </source>
</evidence>
<reference evidence="3" key="1">
    <citation type="submission" date="2020-10" db="EMBL/GenBank/DDBJ databases">
        <title>Genome sequence of the unusual species of purple photosynthetic bacteria, Phaeovibrio sulfidiphilus DSM 23193, type strain.</title>
        <authorList>
            <person name="Kyndt J.A."/>
            <person name="Meyer T.E."/>
        </authorList>
    </citation>
    <scope>NUCLEOTIDE SEQUENCE</scope>
    <source>
        <strain evidence="3">DSM 23193</strain>
    </source>
</reference>
<organism evidence="3 4">
    <name type="scientific">Phaeovibrio sulfidiphilus</name>
    <dbReference type="NCBI Taxonomy" id="1220600"/>
    <lineage>
        <taxon>Bacteria</taxon>
        <taxon>Pseudomonadati</taxon>
        <taxon>Pseudomonadota</taxon>
        <taxon>Alphaproteobacteria</taxon>
        <taxon>Rhodospirillales</taxon>
        <taxon>Rhodospirillaceae</taxon>
        <taxon>Phaeovibrio</taxon>
    </lineage>
</organism>
<keyword evidence="2" id="KW-0732">Signal</keyword>
<comment type="caution">
    <text evidence="3">The sequence shown here is derived from an EMBL/GenBank/DDBJ whole genome shotgun (WGS) entry which is preliminary data.</text>
</comment>
<dbReference type="RefSeq" id="WP_192534183.1">
    <property type="nucleotide sequence ID" value="NZ_JACZHT010000003.1"/>
</dbReference>
<dbReference type="AlphaFoldDB" id="A0A8J6YM61"/>
<evidence type="ECO:0000256" key="1">
    <source>
        <dbReference type="SAM" id="MobiDB-lite"/>
    </source>
</evidence>
<name>A0A8J6YM61_9PROT</name>
<dbReference type="Proteomes" id="UP000631034">
    <property type="component" value="Unassembled WGS sequence"/>
</dbReference>
<feature type="signal peptide" evidence="2">
    <location>
        <begin position="1"/>
        <end position="23"/>
    </location>
</feature>
<gene>
    <name evidence="3" type="ORF">IHV25_05920</name>
</gene>
<evidence type="ECO:0000313" key="3">
    <source>
        <dbReference type="EMBL" id="MBE1237183.1"/>
    </source>
</evidence>
<keyword evidence="4" id="KW-1185">Reference proteome</keyword>
<proteinExistence type="predicted"/>
<dbReference type="EMBL" id="JACZHT010000003">
    <property type="protein sequence ID" value="MBE1237183.1"/>
    <property type="molecule type" value="Genomic_DNA"/>
</dbReference>
<evidence type="ECO:0000313" key="4">
    <source>
        <dbReference type="Proteomes" id="UP000631034"/>
    </source>
</evidence>